<dbReference type="Gene3D" id="3.40.50.150">
    <property type="entry name" value="Vaccinia Virus protein VP39"/>
    <property type="match status" value="1"/>
</dbReference>
<dbReference type="Pfam" id="PF17284">
    <property type="entry name" value="Spermine_synt_N"/>
    <property type="match status" value="1"/>
</dbReference>
<dbReference type="InterPro" id="IPR029063">
    <property type="entry name" value="SAM-dependent_MTases_sf"/>
</dbReference>
<protein>
    <recommendedName>
        <fullName evidence="4">Polyamine aminopropyltransferase</fullName>
    </recommendedName>
    <alternativeName>
        <fullName evidence="4">Putrescine aminopropyltransferase</fullName>
        <shortName evidence="4">PAPT</shortName>
    </alternativeName>
    <alternativeName>
        <fullName evidence="4">Spermidine synthase</fullName>
        <shortName evidence="4">SPDS</shortName>
        <shortName evidence="4">SPDSY</shortName>
        <ecNumber evidence="4">2.5.1.16</ecNumber>
    </alternativeName>
</protein>
<dbReference type="GO" id="GO:0008295">
    <property type="term" value="P:spermidine biosynthetic process"/>
    <property type="evidence" value="ECO:0007669"/>
    <property type="project" value="UniProtKB-UniRule"/>
</dbReference>
<proteinExistence type="inferred from homology"/>
<evidence type="ECO:0000313" key="10">
    <source>
        <dbReference type="Proteomes" id="UP000233534"/>
    </source>
</evidence>
<dbReference type="SUPFAM" id="SSF53335">
    <property type="entry name" value="S-adenosyl-L-methionine-dependent methyltransferases"/>
    <property type="match status" value="1"/>
</dbReference>
<keyword evidence="2 4" id="KW-0808">Transferase</keyword>
<dbReference type="PANTHER" id="PTHR11558:SF11">
    <property type="entry name" value="SPERMIDINE SYNTHASE"/>
    <property type="match status" value="1"/>
</dbReference>
<dbReference type="InterPro" id="IPR037163">
    <property type="entry name" value="Spermidine_synt_N_sf"/>
</dbReference>
<feature type="binding site" evidence="4">
    <location>
        <position position="121"/>
    </location>
    <ligand>
        <name>spermidine</name>
        <dbReference type="ChEBI" id="CHEBI:57834"/>
    </ligand>
</feature>
<comment type="similarity">
    <text evidence="1 4 6">Belongs to the spermidine/spermine synthase family.</text>
</comment>
<dbReference type="UniPathway" id="UPA00248">
    <property type="reaction ID" value="UER00314"/>
</dbReference>
<evidence type="ECO:0000256" key="5">
    <source>
        <dbReference type="PROSITE-ProRule" id="PRU00354"/>
    </source>
</evidence>
<reference evidence="9 10" key="1">
    <citation type="submission" date="2017-12" db="EMBL/GenBank/DDBJ databases">
        <title>Complete genome sequence of Herbivorax saccincola GGR1, a novel Cellulosome-producing hydrolytic bacterium in a thermophilic biogas plant, established by Illumina and Nanopore MinION sequencing.</title>
        <authorList>
            <person name="Pechtl A."/>
            <person name="Ruckert C."/>
            <person name="Koeck D.E."/>
            <person name="Maus I."/>
            <person name="Winkler A."/>
            <person name="Kalinowski J."/>
            <person name="Puhler A."/>
            <person name="Schwarz W.W."/>
            <person name="Zverlov V.V."/>
            <person name="Schluter A."/>
            <person name="Liebl W."/>
        </authorList>
    </citation>
    <scope>NUCLEOTIDE SEQUENCE [LARGE SCALE GENOMIC DNA]</scope>
    <source>
        <strain evidence="10">SR1</strain>
    </source>
</reference>
<dbReference type="GO" id="GO:0004766">
    <property type="term" value="F:spermidine synthase activity"/>
    <property type="evidence" value="ECO:0007669"/>
    <property type="project" value="UniProtKB-UniRule"/>
</dbReference>
<dbReference type="Pfam" id="PF01564">
    <property type="entry name" value="Spermine_synth"/>
    <property type="match status" value="1"/>
</dbReference>
<comment type="caution">
    <text evidence="4">Lacks conserved residue(s) required for the propagation of feature annotation.</text>
</comment>
<feature type="active site" description="Proton acceptor" evidence="4 5">
    <location>
        <position position="191"/>
    </location>
</feature>
<dbReference type="CDD" id="cd02440">
    <property type="entry name" value="AdoMet_MTases"/>
    <property type="match status" value="1"/>
</dbReference>
<gene>
    <name evidence="9" type="primary">speE1</name>
    <name evidence="4" type="synonym">speE</name>
    <name evidence="9" type="ORF">HVS_04195</name>
</gene>
<feature type="binding site" evidence="4">
    <location>
        <position position="66"/>
    </location>
    <ligand>
        <name>S-methyl-5'-thioadenosine</name>
        <dbReference type="ChEBI" id="CHEBI:17509"/>
    </ligand>
</feature>
<dbReference type="HAMAP" id="MF_00198">
    <property type="entry name" value="Spermidine_synth"/>
    <property type="match status" value="1"/>
</dbReference>
<organism evidence="9 10">
    <name type="scientific">Acetivibrio saccincola</name>
    <dbReference type="NCBI Taxonomy" id="1677857"/>
    <lineage>
        <taxon>Bacteria</taxon>
        <taxon>Bacillati</taxon>
        <taxon>Bacillota</taxon>
        <taxon>Clostridia</taxon>
        <taxon>Eubacteriales</taxon>
        <taxon>Oscillospiraceae</taxon>
        <taxon>Acetivibrio</taxon>
    </lineage>
</organism>
<dbReference type="Gene3D" id="2.30.140.10">
    <property type="entry name" value="Spermidine synthase, tetramerisation domain"/>
    <property type="match status" value="1"/>
</dbReference>
<name>A0A2K9EJR8_9FIRM</name>
<dbReference type="EMBL" id="CP025197">
    <property type="protein sequence ID" value="AUG56781.1"/>
    <property type="molecule type" value="Genomic_DNA"/>
</dbReference>
<dbReference type="PROSITE" id="PS51006">
    <property type="entry name" value="PABS_2"/>
    <property type="match status" value="1"/>
</dbReference>
<dbReference type="PANTHER" id="PTHR11558">
    <property type="entry name" value="SPERMIDINE/SPERMINE SYNTHASE"/>
    <property type="match status" value="1"/>
</dbReference>
<evidence type="ECO:0000259" key="8">
    <source>
        <dbReference type="PROSITE" id="PS51006"/>
    </source>
</evidence>
<dbReference type="AlphaFoldDB" id="A0A2K9EJR8"/>
<accession>A0A2K9EJR8</accession>
<feature type="binding site" evidence="4">
    <location>
        <position position="198"/>
    </location>
    <ligand>
        <name>S-methyl-5'-thioadenosine</name>
        <dbReference type="ChEBI" id="CHEBI:17509"/>
    </ligand>
</feature>
<sequence>MAHKRGGKKPVFDILYKIPGKLAMKELGKYFKYEDGDIWFVETDRNNMKLEYRAKELISSVKSPFQQIDIVDLYDFGKCLVLDGAIQSTVLDGHIYNEMISHIPIVTHDNPQDVLIIGGGDCGVANEVLKYEEVKKVDFVEIDELVVKECVEHIPEIAGTTSQDNRVNFIFTDGVKFVEDKKNLYDVILVDSSDPVGPAVQLFSREFYQNAKNCLKEDGIMVCQSQSPLFNKDILRNTHKILNELYPIVRTYYAIVPSYPGGIWSFTLASLKNDPLEVDVMKLKTNTKYINEGVFQSCFKLPNMFKYVLE</sequence>
<dbReference type="RefSeq" id="WP_242971677.1">
    <property type="nucleotide sequence ID" value="NZ_CP025197.1"/>
</dbReference>
<feature type="binding site" evidence="4">
    <location>
        <position position="141"/>
    </location>
    <ligand>
        <name>S-methyl-5'-thioadenosine</name>
        <dbReference type="ChEBI" id="CHEBI:17509"/>
    </ligand>
</feature>
<evidence type="ECO:0000256" key="4">
    <source>
        <dbReference type="HAMAP-Rule" id="MF_00198"/>
    </source>
</evidence>
<keyword evidence="3 4" id="KW-0620">Polyamine biosynthesis</keyword>
<dbReference type="EC" id="2.5.1.16" evidence="4"/>
<dbReference type="PROSITE" id="PS01330">
    <property type="entry name" value="PABS_1"/>
    <property type="match status" value="1"/>
</dbReference>
<dbReference type="NCBIfam" id="TIGR00417">
    <property type="entry name" value="speE"/>
    <property type="match status" value="1"/>
</dbReference>
<keyword evidence="4 7" id="KW-0745">Spermidine biosynthesis</keyword>
<keyword evidence="10" id="KW-1185">Reference proteome</keyword>
<evidence type="ECO:0000256" key="3">
    <source>
        <dbReference type="ARBA" id="ARBA00023115"/>
    </source>
</evidence>
<comment type="pathway">
    <text evidence="4">Amine and polyamine biosynthesis; spermidine biosynthesis; spermidine from putrescine: step 1/1.</text>
</comment>
<evidence type="ECO:0000313" key="9">
    <source>
        <dbReference type="EMBL" id="AUG56781.1"/>
    </source>
</evidence>
<dbReference type="InterPro" id="IPR035246">
    <property type="entry name" value="Spermidine_synt_N"/>
</dbReference>
<comment type="catalytic activity">
    <reaction evidence="4 7">
        <text>S-adenosyl 3-(methylsulfanyl)propylamine + putrescine = S-methyl-5'-thioadenosine + spermidine + H(+)</text>
        <dbReference type="Rhea" id="RHEA:12721"/>
        <dbReference type="ChEBI" id="CHEBI:15378"/>
        <dbReference type="ChEBI" id="CHEBI:17509"/>
        <dbReference type="ChEBI" id="CHEBI:57443"/>
        <dbReference type="ChEBI" id="CHEBI:57834"/>
        <dbReference type="ChEBI" id="CHEBI:326268"/>
        <dbReference type="EC" id="2.5.1.16"/>
    </reaction>
</comment>
<dbReference type="InterPro" id="IPR030373">
    <property type="entry name" value="PABS_CS"/>
</dbReference>
<evidence type="ECO:0000256" key="7">
    <source>
        <dbReference type="RuleBase" id="RU003837"/>
    </source>
</evidence>
<feature type="binding site" evidence="4">
    <location>
        <begin position="173"/>
        <end position="174"/>
    </location>
    <ligand>
        <name>S-methyl-5'-thioadenosine</name>
        <dbReference type="ChEBI" id="CHEBI:17509"/>
    </ligand>
</feature>
<dbReference type="InterPro" id="IPR001045">
    <property type="entry name" value="Spermi_synthase"/>
</dbReference>
<dbReference type="NCBIfam" id="NF002010">
    <property type="entry name" value="PRK00811.1"/>
    <property type="match status" value="1"/>
</dbReference>
<dbReference type="Proteomes" id="UP000233534">
    <property type="component" value="Chromosome"/>
</dbReference>
<evidence type="ECO:0000256" key="1">
    <source>
        <dbReference type="ARBA" id="ARBA00007867"/>
    </source>
</evidence>
<dbReference type="KEGG" id="hsc:HVS_04195"/>
<feature type="binding site" evidence="4">
    <location>
        <begin position="191"/>
        <end position="194"/>
    </location>
    <ligand>
        <name>spermidine</name>
        <dbReference type="ChEBI" id="CHEBI:57834"/>
    </ligand>
</feature>
<evidence type="ECO:0000256" key="2">
    <source>
        <dbReference type="ARBA" id="ARBA00022679"/>
    </source>
</evidence>
<comment type="function">
    <text evidence="4">Catalyzes the irreversible transfer of a propylamine group from the amino donor S-adenosylmethioninamine (decarboxy-AdoMet) to putrescine (1,4-diaminobutane) to yield spermidine.</text>
</comment>
<evidence type="ECO:0000256" key="6">
    <source>
        <dbReference type="RuleBase" id="RU003836"/>
    </source>
</evidence>
<feature type="domain" description="PABS" evidence="8">
    <location>
        <begin position="37"/>
        <end position="271"/>
    </location>
</feature>
<comment type="subunit">
    <text evidence="4">Homodimer or homotetramer.</text>
</comment>
<dbReference type="InterPro" id="IPR030374">
    <property type="entry name" value="PABS"/>
</dbReference>